<organism evidence="2 3">
    <name type="scientific">Sedimentitalea arenosa</name>
    <dbReference type="NCBI Taxonomy" id="2798803"/>
    <lineage>
        <taxon>Bacteria</taxon>
        <taxon>Pseudomonadati</taxon>
        <taxon>Pseudomonadota</taxon>
        <taxon>Alphaproteobacteria</taxon>
        <taxon>Rhodobacterales</taxon>
        <taxon>Paracoccaceae</taxon>
        <taxon>Sedimentitalea</taxon>
    </lineage>
</organism>
<evidence type="ECO:0000256" key="1">
    <source>
        <dbReference type="SAM" id="MobiDB-lite"/>
    </source>
</evidence>
<dbReference type="Proteomes" id="UP000619079">
    <property type="component" value="Unassembled WGS sequence"/>
</dbReference>
<evidence type="ECO:0000313" key="2">
    <source>
        <dbReference type="EMBL" id="MBJ6373175.1"/>
    </source>
</evidence>
<keyword evidence="3" id="KW-1185">Reference proteome</keyword>
<proteinExistence type="predicted"/>
<protein>
    <submittedName>
        <fullName evidence="2">Uncharacterized protein</fullName>
    </submittedName>
</protein>
<sequence length="93" mass="10671">MPDYYTQQFSYSETVTKNGVTKNIDGNTYFWGVQGAHNHDKAIAFSKAAMDYLVSTAKWPRNKIEIGKFFSGQSSHKAGKELKWNDKTEKWSK</sequence>
<feature type="compositionally biased region" description="Basic and acidic residues" evidence="1">
    <location>
        <begin position="78"/>
        <end position="93"/>
    </location>
</feature>
<dbReference type="RefSeq" id="WP_199026051.1">
    <property type="nucleotide sequence ID" value="NZ_JAELVR010000012.1"/>
</dbReference>
<accession>A0A8J7J8F5</accession>
<evidence type="ECO:0000313" key="3">
    <source>
        <dbReference type="Proteomes" id="UP000619079"/>
    </source>
</evidence>
<gene>
    <name evidence="2" type="ORF">JF290_16740</name>
</gene>
<dbReference type="AlphaFoldDB" id="A0A8J7J8F5"/>
<dbReference type="EMBL" id="JAELVR010000012">
    <property type="protein sequence ID" value="MBJ6373175.1"/>
    <property type="molecule type" value="Genomic_DNA"/>
</dbReference>
<name>A0A8J7J8F5_9RHOB</name>
<reference evidence="2" key="1">
    <citation type="submission" date="2020-12" db="EMBL/GenBank/DDBJ databases">
        <title>Sedimentitalea sp. nov., isolated from sand in Incheon.</title>
        <authorList>
            <person name="Kim W."/>
        </authorList>
    </citation>
    <scope>NUCLEOTIDE SEQUENCE</scope>
    <source>
        <strain evidence="2">CAU 1593</strain>
    </source>
</reference>
<feature type="region of interest" description="Disordered" evidence="1">
    <location>
        <begin position="74"/>
        <end position="93"/>
    </location>
</feature>
<comment type="caution">
    <text evidence="2">The sequence shown here is derived from an EMBL/GenBank/DDBJ whole genome shotgun (WGS) entry which is preliminary data.</text>
</comment>